<dbReference type="RefSeq" id="WP_169860351.1">
    <property type="nucleotide sequence ID" value="NZ_CP053021.1"/>
</dbReference>
<gene>
    <name evidence="1" type="ORF">HH800_04900</name>
</gene>
<name>A0A6M4G2M3_SPHYA</name>
<proteinExistence type="predicted"/>
<accession>A0A6M4G2M3</accession>
<organism evidence="1 2">
    <name type="scientific">Sphingobium yanoikuyae</name>
    <name type="common">Sphingomonas yanoikuyae</name>
    <dbReference type="NCBI Taxonomy" id="13690"/>
    <lineage>
        <taxon>Bacteria</taxon>
        <taxon>Pseudomonadati</taxon>
        <taxon>Pseudomonadota</taxon>
        <taxon>Alphaproteobacteria</taxon>
        <taxon>Sphingomonadales</taxon>
        <taxon>Sphingomonadaceae</taxon>
        <taxon>Sphingobium</taxon>
    </lineage>
</organism>
<dbReference type="AlphaFoldDB" id="A0A6M4G2M3"/>
<evidence type="ECO:0000313" key="2">
    <source>
        <dbReference type="Proteomes" id="UP000502611"/>
    </source>
</evidence>
<protein>
    <submittedName>
        <fullName evidence="1">Uncharacterized protein</fullName>
    </submittedName>
</protein>
<dbReference type="EMBL" id="CP053021">
    <property type="protein sequence ID" value="QJR01592.1"/>
    <property type="molecule type" value="Genomic_DNA"/>
</dbReference>
<reference evidence="1 2" key="1">
    <citation type="submission" date="2020-04" db="EMBL/GenBank/DDBJ databases">
        <title>The Whole Genome Analysis of High salt-tolerant Sphingobium yanoikuyae YC-XJ2 with Aryl organophosphorus flame retardants (aryl-OPFRs)-degrading capacity and characteristics of Related phosphotriesterase.</title>
        <authorList>
            <person name="Li X."/>
        </authorList>
    </citation>
    <scope>NUCLEOTIDE SEQUENCE [LARGE SCALE GENOMIC DNA]</scope>
    <source>
        <strain evidence="1 2">YC-XJ2</strain>
    </source>
</reference>
<dbReference type="Proteomes" id="UP000502611">
    <property type="component" value="Chromosome"/>
</dbReference>
<sequence>MDAAAAAYLGSLLVFFDTGCHLDMGFAFSSMLHDYRFRARSMDLPQAGF</sequence>
<evidence type="ECO:0000313" key="1">
    <source>
        <dbReference type="EMBL" id="QJR01592.1"/>
    </source>
</evidence>